<keyword evidence="2" id="KW-1185">Reference proteome</keyword>
<gene>
    <name evidence="1" type="ORF">VIBC2010_08663</name>
</gene>
<dbReference type="OrthoDB" id="6267269at2"/>
<organism evidence="1 2">
    <name type="scientific">Vibrio caribbeanicus ATCC BAA-2122</name>
    <dbReference type="NCBI Taxonomy" id="796620"/>
    <lineage>
        <taxon>Bacteria</taxon>
        <taxon>Pseudomonadati</taxon>
        <taxon>Pseudomonadota</taxon>
        <taxon>Gammaproteobacteria</taxon>
        <taxon>Vibrionales</taxon>
        <taxon>Vibrionaceae</taxon>
        <taxon>Vibrio</taxon>
    </lineage>
</organism>
<name>E3BEI9_9VIBR</name>
<protein>
    <submittedName>
        <fullName evidence="1">Uncharacterized protein</fullName>
    </submittedName>
</protein>
<dbReference type="STRING" id="796620.VIBC2010_08663"/>
<evidence type="ECO:0000313" key="2">
    <source>
        <dbReference type="Proteomes" id="UP000002943"/>
    </source>
</evidence>
<dbReference type="AlphaFoldDB" id="E3BEI9"/>
<reference evidence="1 2" key="1">
    <citation type="journal article" date="2012" name="Int. J. Syst. Evol. Microbiol.">
        <title>Vibrio caribbeanicus sp. nov., isolated from the marine sponge Scleritoderma cyanea.</title>
        <authorList>
            <person name="Hoffmann M."/>
            <person name="Monday S.R."/>
            <person name="Allard M.W."/>
            <person name="Strain E.A."/>
            <person name="Whittaker P."/>
            <person name="Naum M."/>
            <person name="McCarthy P.J."/>
            <person name="Lopez J.V."/>
            <person name="Fischer M."/>
            <person name="Brown E.W."/>
        </authorList>
    </citation>
    <scope>NUCLEOTIDE SEQUENCE [LARGE SCALE GENOMIC DNA]</scope>
    <source>
        <strain evidence="1 2">ATCC BAA-2122</strain>
    </source>
</reference>
<dbReference type="eggNOG" id="ENOG5031PMS">
    <property type="taxonomic scope" value="Bacteria"/>
</dbReference>
<dbReference type="EMBL" id="AEIU01000002">
    <property type="protein sequence ID" value="EFP98606.1"/>
    <property type="molecule type" value="Genomic_DNA"/>
</dbReference>
<dbReference type="RefSeq" id="WP_009599278.1">
    <property type="nucleotide sequence ID" value="NZ_AEIU01000002.1"/>
</dbReference>
<proteinExistence type="predicted"/>
<evidence type="ECO:0000313" key="1">
    <source>
        <dbReference type="EMBL" id="EFP98606.1"/>
    </source>
</evidence>
<sequence>MIERFEALGYIESSIETINDGWSGVCVTRKAMWLETETGLSLGVEITAPSDTRWLNQATLVLAACQEGWDCCLEYRNSQWVLWKYYSIHADDNDVIENLKLQLALAYYFEHELLQPIKKQKPRLWRGKL</sequence>
<accession>E3BEI9</accession>
<comment type="caution">
    <text evidence="1">The sequence shown here is derived from an EMBL/GenBank/DDBJ whole genome shotgun (WGS) entry which is preliminary data.</text>
</comment>
<dbReference type="Proteomes" id="UP000002943">
    <property type="component" value="Unassembled WGS sequence"/>
</dbReference>